<feature type="binding site" evidence="4">
    <location>
        <begin position="248"/>
        <end position="249"/>
    </location>
    <ligand>
        <name>substrate</name>
    </ligand>
</feature>
<dbReference type="AlphaFoldDB" id="A0AAE8HV27"/>
<feature type="binding site" evidence="4">
    <location>
        <position position="371"/>
    </location>
    <ligand>
        <name>Mg(2+)</name>
        <dbReference type="ChEBI" id="CHEBI:18420"/>
        <note>structural</note>
    </ligand>
</feature>
<dbReference type="NCBIfam" id="TIGR02714">
    <property type="entry name" value="amido_AtzD_TrzD"/>
    <property type="match status" value="1"/>
</dbReference>
<feature type="region of interest" description="RU C" evidence="4">
    <location>
        <begin position="271"/>
        <end position="386"/>
    </location>
</feature>
<dbReference type="Gene3D" id="3.30.1330.170">
    <property type="entry name" value="Cyanuric acid hydrolase/Barbiturase, RU A"/>
    <property type="match status" value="1"/>
</dbReference>
<comment type="subunit">
    <text evidence="2 4">Homotetramer.</text>
</comment>
<keyword evidence="4" id="KW-0460">Magnesium</keyword>
<feature type="binding site" evidence="4">
    <location>
        <position position="345"/>
    </location>
    <ligand>
        <name>substrate</name>
    </ligand>
</feature>
<feature type="binding site" evidence="4">
    <location>
        <position position="367"/>
    </location>
    <ligand>
        <name>Mg(2+)</name>
        <dbReference type="ChEBI" id="CHEBI:18420"/>
        <note>structural</note>
    </ligand>
</feature>
<evidence type="ECO:0000313" key="5">
    <source>
        <dbReference type="EMBL" id="APT34795.1"/>
    </source>
</evidence>
<dbReference type="Gene3D" id="3.30.1330.160">
    <property type="entry name" value="Cyanuric acid hydrolase/Barbituras, RU C"/>
    <property type="match status" value="1"/>
</dbReference>
<dbReference type="Proteomes" id="UP000199140">
    <property type="component" value="Unassembled WGS sequence"/>
</dbReference>
<dbReference type="Pfam" id="PF09663">
    <property type="entry name" value="Amido_AtzD_TrzD"/>
    <property type="match status" value="1"/>
</dbReference>
<comment type="activity regulation">
    <text evidence="4">Inhibited by barbituric acid.</text>
</comment>
<comment type="pathway">
    <text evidence="4">Xenobiotic degradation; atrazine degradation; biuret from cyanurate: step 1/1.</text>
</comment>
<feature type="binding site" evidence="4">
    <location>
        <position position="372"/>
    </location>
    <ligand>
        <name>Mg(2+)</name>
        <dbReference type="ChEBI" id="CHEBI:18420"/>
        <note>structural</note>
    </ligand>
</feature>
<comment type="domain">
    <text evidence="4">The monomer structure is formed from three repeating units (RUs) that share the same structure as one another. The monomer, the active site and substrate all possess threefold rotational symmetry, to the extent that the active site possesses three potential Ser-Lys catalytic dyads. It is possible that any or all of the three active-site serines may act as nucleophile (albeit only one can do so per catalytic cycle).</text>
</comment>
<sequence length="386" mass="39860">MGLPRWKGGAPFFHPGSPMPECLVFRVPAQHPADVSEVMGLVASGAVDVTEIVAIFGKTEGNGCVNDFTRQLAVMALETALATALGCTAAEVGARIALVMSGGTEGGLSPHFLVLARRDSPAVPEGKALAIGTAFTQEFRAEEIGRMAQVEATAAAVGRAMAEAGLTDPADVHLVQVKCPLLTSARIAEAAARGHGVATHDTYASMGLSRGASALGIALALGEVDREHLTDSAIGTRRDLFSGRASCSAGIELMRNEIIVLGNSQGWTGPLAIAHRVMDDGIDLPAIRGVLTDLGFLEAGQLPPHESERVIALLAKAEPSHDGLIRGRRHIMNDDSDINATRHARALVGGVAAAAIGRTDLFVSGGAEHQGPDGGGPVAVIARVRD</sequence>
<keyword evidence="7" id="KW-1185">Reference proteome</keyword>
<dbReference type="GO" id="GO:0046872">
    <property type="term" value="F:metal ion binding"/>
    <property type="evidence" value="ECO:0007669"/>
    <property type="project" value="UniProtKB-UniRule"/>
</dbReference>
<keyword evidence="4" id="KW-0479">Metal-binding</keyword>
<comment type="caution">
    <text evidence="4">Lacks conserved residue(s) required for the propagation of feature annotation.</text>
</comment>
<evidence type="ECO:0000313" key="6">
    <source>
        <dbReference type="EMBL" id="SFH34526.1"/>
    </source>
</evidence>
<dbReference type="Gene3D" id="3.30.1330.180">
    <property type="entry name" value="Cyanuric acid hydrolase/Barbiturase, RU B"/>
    <property type="match status" value="1"/>
</dbReference>
<reference evidence="5 7" key="1">
    <citation type="submission" date="2016-04" db="EMBL/GenBank/DDBJ databases">
        <title>Complete genome sequencing and analysis of CBMB27, Methylobacterium phyllosphaerae isolated from leaf tissues of rice (Oryza sativa L.).</title>
        <authorList>
            <person name="Lee Y."/>
            <person name="Hwangbo K."/>
            <person name="Chung H."/>
            <person name="Yoo J."/>
            <person name="Kim K.Y."/>
            <person name="Sa T.M."/>
            <person name="Um Y."/>
            <person name="Madhaiyan M."/>
        </authorList>
    </citation>
    <scope>NUCLEOTIDE SEQUENCE [LARGE SCALE GENOMIC DNA]</scope>
    <source>
        <strain evidence="5 7">CBMB27</strain>
    </source>
</reference>
<dbReference type="EC" id="3.5.2.15" evidence="4"/>
<comment type="catalytic activity">
    <reaction evidence="4">
        <text>cyanurate + H2O = 1-carboxybiuret + H(+)</text>
        <dbReference type="Rhea" id="RHEA:70363"/>
        <dbReference type="ChEBI" id="CHEBI:15377"/>
        <dbReference type="ChEBI" id="CHEBI:15378"/>
        <dbReference type="ChEBI" id="CHEBI:38028"/>
        <dbReference type="ChEBI" id="CHEBI:142864"/>
        <dbReference type="EC" id="3.5.2.15"/>
    </reaction>
</comment>
<feature type="region of interest" description="RU B" evidence="4">
    <location>
        <begin position="128"/>
        <end position="265"/>
    </location>
</feature>
<dbReference type="InterPro" id="IPR043007">
    <property type="entry name" value="AtzD/Barbiturase_RUC"/>
</dbReference>
<dbReference type="EMBL" id="CP015367">
    <property type="protein sequence ID" value="APT34795.1"/>
    <property type="molecule type" value="Genomic_DNA"/>
</dbReference>
<evidence type="ECO:0000256" key="2">
    <source>
        <dbReference type="ARBA" id="ARBA00011881"/>
    </source>
</evidence>
<gene>
    <name evidence="5" type="ORF">MCBMB27_05504</name>
    <name evidence="6" type="ORF">SAMN05192567_1213</name>
</gene>
<feature type="binding site" evidence="4">
    <location>
        <begin position="101"/>
        <end position="102"/>
    </location>
    <ligand>
        <name>substrate</name>
    </ligand>
</feature>
<dbReference type="InterPro" id="IPR043008">
    <property type="entry name" value="AtzD/Barbiturase_RUA"/>
</dbReference>
<proteinExistence type="inferred from homology"/>
<keyword evidence="3 4" id="KW-0378">Hydrolase</keyword>
<feature type="binding site" evidence="4">
    <location>
        <position position="318"/>
    </location>
    <ligand>
        <name>Mg(2+)</name>
        <dbReference type="ChEBI" id="CHEBI:18420"/>
        <note>structural</note>
    </ligand>
</feature>
<feature type="binding site" evidence="4">
    <location>
        <position position="210"/>
    </location>
    <ligand>
        <name>substrate</name>
    </ligand>
</feature>
<evidence type="ECO:0000256" key="1">
    <source>
        <dbReference type="ARBA" id="ARBA00010947"/>
    </source>
</evidence>
<dbReference type="GO" id="GO:0018753">
    <property type="term" value="F:cyanuric acid amidohydrolase activity"/>
    <property type="evidence" value="ECO:0007669"/>
    <property type="project" value="UniProtKB-UniRule"/>
</dbReference>
<dbReference type="EMBL" id="FOPK01000021">
    <property type="protein sequence ID" value="SFH34526.1"/>
    <property type="molecule type" value="Genomic_DNA"/>
</dbReference>
<comment type="similarity">
    <text evidence="1 4">Belongs to the cyclic amide hydrolase (CyAH) family.</text>
</comment>
<dbReference type="InterPro" id="IPR043006">
    <property type="entry name" value="AtzD/Barbiturase_RUB"/>
</dbReference>
<name>A0AAE8HV27_9HYPH</name>
<accession>A0AAE8HV27</accession>
<feature type="active site" description="Nucleophile" evidence="4">
    <location>
        <position position="248"/>
    </location>
</feature>
<dbReference type="HAMAP" id="MF_01989">
    <property type="entry name" value="Cyc_amidohydrol"/>
    <property type="match status" value="1"/>
</dbReference>
<dbReference type="GO" id="GO:0019381">
    <property type="term" value="P:atrazine catabolic process"/>
    <property type="evidence" value="ECO:0007669"/>
    <property type="project" value="UniProtKB-UniRule"/>
</dbReference>
<evidence type="ECO:0000256" key="3">
    <source>
        <dbReference type="ARBA" id="ARBA00022801"/>
    </source>
</evidence>
<dbReference type="KEGG" id="mphy:MCBMB27_05504"/>
<evidence type="ECO:0000313" key="7">
    <source>
        <dbReference type="Proteomes" id="UP000185487"/>
    </source>
</evidence>
<organism evidence="6 8">
    <name type="scientific">Methylobacterium phyllosphaerae</name>
    <dbReference type="NCBI Taxonomy" id="418223"/>
    <lineage>
        <taxon>Bacteria</taxon>
        <taxon>Pseudomonadati</taxon>
        <taxon>Pseudomonadota</taxon>
        <taxon>Alphaproteobacteria</taxon>
        <taxon>Hyphomicrobiales</taxon>
        <taxon>Methylobacteriaceae</taxon>
        <taxon>Methylobacterium</taxon>
    </lineage>
</organism>
<feature type="site" description="Important for substrate specificity" evidence="4">
    <location>
        <position position="341"/>
    </location>
</feature>
<feature type="binding site" evidence="4">
    <location>
        <position position="370"/>
    </location>
    <ligand>
        <name>Mg(2+)</name>
        <dbReference type="ChEBI" id="CHEBI:18420"/>
        <note>structural</note>
    </ligand>
</feature>
<feature type="binding site" evidence="4">
    <location>
        <position position="70"/>
    </location>
    <ligand>
        <name>substrate</name>
    </ligand>
</feature>
<evidence type="ECO:0000313" key="8">
    <source>
        <dbReference type="Proteomes" id="UP000199140"/>
    </source>
</evidence>
<protein>
    <recommendedName>
        <fullName evidence="4">Cyanuric acid amidohydrolase</fullName>
        <shortName evidence="4">CAH</shortName>
        <ecNumber evidence="4">3.5.2.15</ecNumber>
    </recommendedName>
</protein>
<feature type="region of interest" description="RU A" evidence="4">
    <location>
        <begin position="1"/>
        <end position="121"/>
    </location>
</feature>
<reference evidence="6 8" key="2">
    <citation type="submission" date="2016-10" db="EMBL/GenBank/DDBJ databases">
        <authorList>
            <person name="Varghese N."/>
            <person name="Submissions S."/>
        </authorList>
    </citation>
    <scope>NUCLEOTIDE SEQUENCE [LARGE SCALE GENOMIC DNA]</scope>
    <source>
        <strain evidence="6 8">CBMB27</strain>
    </source>
</reference>
<dbReference type="Proteomes" id="UP000185487">
    <property type="component" value="Chromosome"/>
</dbReference>
<evidence type="ECO:0000256" key="4">
    <source>
        <dbReference type="HAMAP-Rule" id="MF_01989"/>
    </source>
</evidence>
<feature type="active site" evidence="4">
    <location>
        <position position="178"/>
    </location>
</feature>
<feature type="binding site" evidence="4">
    <location>
        <position position="375"/>
    </location>
    <ligand>
        <name>Mg(2+)</name>
        <dbReference type="ChEBI" id="CHEBI:18420"/>
        <note>structural</note>
    </ligand>
</feature>
<feature type="binding site" evidence="4">
    <location>
        <begin position="364"/>
        <end position="365"/>
    </location>
    <ligand>
        <name>substrate</name>
    </ligand>
</feature>
<dbReference type="InterPro" id="IPR014086">
    <property type="entry name" value="AtzD/Barbiturase"/>
</dbReference>
<comment type="function">
    <text evidence="4">Responsible for the hydrolysis of cyanuric acid, an intermediate formed during catabolism of s-triazine based compounds in herbicides such as atrazine and polymers such as melamine. Catalyzes the hydrolytic opening of the s-triazine ring of cyanuric acid (2,4,6-trihydroxy-s-triazine) to yield carbon dioxide and carboxybiuret, which spontaneously decarboxylates to biuret.</text>
</comment>